<keyword evidence="3" id="KW-1185">Reference proteome</keyword>
<evidence type="ECO:0000313" key="2">
    <source>
        <dbReference type="EMBL" id="TKR65076.1"/>
    </source>
</evidence>
<sequence>MVLVVSVFRRLLLFSILLAGCDGRTVQEELAHLVVSSAPLGTILMTGENMVCRKLIVNFGDTSDSPLQERVEEVKEEYLKLITNNTAHRTKRFIPTAALASFPVVVEDVATVIYAAKKLYKILHFDDAFKLVRNTNRFWHQNHLKKPRNSAATHSLLVYSASCDYCLKREVHKKQVDSVLPSTGHHNRDGNYFALVENGNGYQWNVYSGLPWEMLYDSLLSYVFKKSAMGILDPNGTHLIELAKIPTSFCPA</sequence>
<reference evidence="2 3" key="1">
    <citation type="journal article" date="2015" name="Genome Biol.">
        <title>Comparative genomics of Steinernema reveals deeply conserved gene regulatory networks.</title>
        <authorList>
            <person name="Dillman A.R."/>
            <person name="Macchietto M."/>
            <person name="Porter C.F."/>
            <person name="Rogers A."/>
            <person name="Williams B."/>
            <person name="Antoshechkin I."/>
            <person name="Lee M.M."/>
            <person name="Goodwin Z."/>
            <person name="Lu X."/>
            <person name="Lewis E.E."/>
            <person name="Goodrich-Blair H."/>
            <person name="Stock S.P."/>
            <person name="Adams B.J."/>
            <person name="Sternberg P.W."/>
            <person name="Mortazavi A."/>
        </authorList>
    </citation>
    <scope>NUCLEOTIDE SEQUENCE [LARGE SCALE GENOMIC DNA]</scope>
    <source>
        <strain evidence="2 3">ALL</strain>
    </source>
</reference>
<evidence type="ECO:0000313" key="3">
    <source>
        <dbReference type="Proteomes" id="UP000298663"/>
    </source>
</evidence>
<dbReference type="Proteomes" id="UP000298663">
    <property type="component" value="Unassembled WGS sequence"/>
</dbReference>
<comment type="caution">
    <text evidence="2">The sequence shown here is derived from an EMBL/GenBank/DDBJ whole genome shotgun (WGS) entry which is preliminary data.</text>
</comment>
<organism evidence="2 3">
    <name type="scientific">Steinernema carpocapsae</name>
    <name type="common">Entomopathogenic nematode</name>
    <dbReference type="NCBI Taxonomy" id="34508"/>
    <lineage>
        <taxon>Eukaryota</taxon>
        <taxon>Metazoa</taxon>
        <taxon>Ecdysozoa</taxon>
        <taxon>Nematoda</taxon>
        <taxon>Chromadorea</taxon>
        <taxon>Rhabditida</taxon>
        <taxon>Tylenchina</taxon>
        <taxon>Panagrolaimomorpha</taxon>
        <taxon>Strongyloidoidea</taxon>
        <taxon>Steinernematidae</taxon>
        <taxon>Steinernema</taxon>
    </lineage>
</organism>
<dbReference type="EMBL" id="AZBU02000009">
    <property type="protein sequence ID" value="TKR65076.1"/>
    <property type="molecule type" value="Genomic_DNA"/>
</dbReference>
<reference evidence="2 3" key="2">
    <citation type="journal article" date="2019" name="G3 (Bethesda)">
        <title>Hybrid Assembly of the Genome of the Entomopathogenic Nematode Steinernema carpocapsae Identifies the X-Chromosome.</title>
        <authorList>
            <person name="Serra L."/>
            <person name="Macchietto M."/>
            <person name="Macias-Munoz A."/>
            <person name="McGill C.J."/>
            <person name="Rodriguez I.M."/>
            <person name="Rodriguez B."/>
            <person name="Murad R."/>
            <person name="Mortazavi A."/>
        </authorList>
    </citation>
    <scope>NUCLEOTIDE SEQUENCE [LARGE SCALE GENOMIC DNA]</scope>
    <source>
        <strain evidence="2 3">ALL</strain>
    </source>
</reference>
<protein>
    <submittedName>
        <fullName evidence="2">Uncharacterized protein</fullName>
    </submittedName>
</protein>
<proteinExistence type="predicted"/>
<name>A0A4U5M822_STECR</name>
<keyword evidence="1" id="KW-0732">Signal</keyword>
<evidence type="ECO:0000256" key="1">
    <source>
        <dbReference type="SAM" id="SignalP"/>
    </source>
</evidence>
<feature type="chain" id="PRO_5020828738" evidence="1">
    <location>
        <begin position="24"/>
        <end position="252"/>
    </location>
</feature>
<feature type="signal peptide" evidence="1">
    <location>
        <begin position="1"/>
        <end position="23"/>
    </location>
</feature>
<dbReference type="AlphaFoldDB" id="A0A4U5M822"/>
<accession>A0A4U5M822</accession>
<gene>
    <name evidence="2" type="ORF">L596_025536</name>
</gene>